<keyword evidence="5" id="KW-1185">Reference proteome</keyword>
<dbReference type="PANTHER" id="PTHR10039">
    <property type="entry name" value="AMELOGENIN"/>
    <property type="match status" value="1"/>
</dbReference>
<keyword evidence="1" id="KW-0677">Repeat</keyword>
<organism evidence="4 5">
    <name type="scientific">Dactylonectria macrodidyma</name>
    <dbReference type="NCBI Taxonomy" id="307937"/>
    <lineage>
        <taxon>Eukaryota</taxon>
        <taxon>Fungi</taxon>
        <taxon>Dikarya</taxon>
        <taxon>Ascomycota</taxon>
        <taxon>Pezizomycotina</taxon>
        <taxon>Sordariomycetes</taxon>
        <taxon>Hypocreomycetidae</taxon>
        <taxon>Hypocreales</taxon>
        <taxon>Nectriaceae</taxon>
        <taxon>Dactylonectria</taxon>
    </lineage>
</organism>
<gene>
    <name evidence="4" type="ORF">EDB81DRAFT_950572</name>
</gene>
<protein>
    <recommendedName>
        <fullName evidence="3">Nephrocystin 3-like N-terminal domain-containing protein</fullName>
    </recommendedName>
</protein>
<dbReference type="Gene3D" id="3.40.50.300">
    <property type="entry name" value="P-loop containing nucleotide triphosphate hydrolases"/>
    <property type="match status" value="1"/>
</dbReference>
<dbReference type="InterPro" id="IPR056884">
    <property type="entry name" value="NPHP3-like_N"/>
</dbReference>
<proteinExistence type="predicted"/>
<evidence type="ECO:0000256" key="1">
    <source>
        <dbReference type="ARBA" id="ARBA00022737"/>
    </source>
</evidence>
<evidence type="ECO:0000259" key="3">
    <source>
        <dbReference type="Pfam" id="PF24883"/>
    </source>
</evidence>
<dbReference type="PANTHER" id="PTHR10039:SF5">
    <property type="entry name" value="NACHT DOMAIN-CONTAINING PROTEIN"/>
    <property type="match status" value="1"/>
</dbReference>
<comment type="caution">
    <text evidence="4">The sequence shown here is derived from an EMBL/GenBank/DDBJ whole genome shotgun (WGS) entry which is preliminary data.</text>
</comment>
<feature type="region of interest" description="Disordered" evidence="2">
    <location>
        <begin position="919"/>
        <end position="941"/>
    </location>
</feature>
<evidence type="ECO:0000256" key="2">
    <source>
        <dbReference type="SAM" id="MobiDB-lite"/>
    </source>
</evidence>
<evidence type="ECO:0000313" key="4">
    <source>
        <dbReference type="EMBL" id="KAH7131233.1"/>
    </source>
</evidence>
<name>A0A9P9E541_9HYPO</name>
<dbReference type="SUPFAM" id="SSF52540">
    <property type="entry name" value="P-loop containing nucleoside triphosphate hydrolases"/>
    <property type="match status" value="1"/>
</dbReference>
<dbReference type="OrthoDB" id="443402at2759"/>
<dbReference type="InterPro" id="IPR027417">
    <property type="entry name" value="P-loop_NTPase"/>
</dbReference>
<dbReference type="Pfam" id="PF24883">
    <property type="entry name" value="NPHP3_N"/>
    <property type="match status" value="1"/>
</dbReference>
<evidence type="ECO:0000313" key="5">
    <source>
        <dbReference type="Proteomes" id="UP000738349"/>
    </source>
</evidence>
<dbReference type="Proteomes" id="UP000738349">
    <property type="component" value="Unassembled WGS sequence"/>
</dbReference>
<feature type="domain" description="Nephrocystin 3-like N-terminal" evidence="3">
    <location>
        <begin position="289"/>
        <end position="463"/>
    </location>
</feature>
<accession>A0A9P9E541</accession>
<sequence length="958" mass="107520">MDPINAFQVAAAVIGLVDFGSRLLSDTIEIYQSASGHTARDVELTTLSEDLSSLSEQLQNHLEAASSTSSASESTLRALSARSIDASNKLKSAIGELQANKPGSSKISTAANSLASALKAIWKKSEIEALKENLLEIRSQITITTLVSVWEETRQDGHRHGDLKDRLDQIVSKLDRRDNTAQVFAKELMQLTIQEDTSHVARKNANLVNTLWGIDRKFWASSQSGDLFSYSQSANVPKNGDLPISMKILTSLRFREIYAREEAIPEAYASTYNWIFRDEQSDENGEKLEWASFPEWLQKTDDSLYWITGKPGSGKSTLMKYIYQNPQLRDSLRNYAGDLPLMLAGFFFWNPGSESERSQEGLIRTILHQCLSERQDLIPLVTPRRWALYNLLGSETVAPDWKWRELKESFEALCSYHRKEFQLVLLIDGLDEFGEKGHSPGGLVHWIKDIITRHHVKVCVSSRPWNIFSDAFRKDFSLTMQSLTYKDIEHFVQTKFDDSVAFQELSVVFAEEANALLKEIIEKAEGVFLWVNLVVRSLLATLVDTPSLSHLQEKLAEIPRDMKGLYDNIWSSIPQERLATTSKIFQLLTLGDGNTNVIWLAIGESPHVVTDPVKRQGIPKVMKRILDGHTRGICELSSSGVRFLHRSAAEWIREDKMWEEIRSKSPPDFEPNMSLLESTVLHYSSDKSGVNAGLATCFDYVMDAFDFAYGARSSNRVSEDRLIQALDGVHRVTESFMDMDTQLSDSRKPTGGNPSSFSADIWLAYQFQDENRLECSYVSAAARAGLTFYVKSKVSQDKSLLLSQPNRISLLEAAIFDRLQPERLVQDSRLEYCRAAGLRPDRLDVIRFILEVDENRCMTGSGEDLYDTVGKFASGLGLDGNGDDAFVDEDDANSSDDEKWFTEVLTLLEQYGCGPGDQRKLGGGAKANKATGKARKGLKGGPGLFRRLVARLKNKDKK</sequence>
<dbReference type="AlphaFoldDB" id="A0A9P9E541"/>
<dbReference type="EMBL" id="JAGMUV010000017">
    <property type="protein sequence ID" value="KAH7131233.1"/>
    <property type="molecule type" value="Genomic_DNA"/>
</dbReference>
<reference evidence="4" key="1">
    <citation type="journal article" date="2021" name="Nat. Commun.">
        <title>Genetic determinants of endophytism in the Arabidopsis root mycobiome.</title>
        <authorList>
            <person name="Mesny F."/>
            <person name="Miyauchi S."/>
            <person name="Thiergart T."/>
            <person name="Pickel B."/>
            <person name="Atanasova L."/>
            <person name="Karlsson M."/>
            <person name="Huettel B."/>
            <person name="Barry K.W."/>
            <person name="Haridas S."/>
            <person name="Chen C."/>
            <person name="Bauer D."/>
            <person name="Andreopoulos W."/>
            <person name="Pangilinan J."/>
            <person name="LaButti K."/>
            <person name="Riley R."/>
            <person name="Lipzen A."/>
            <person name="Clum A."/>
            <person name="Drula E."/>
            <person name="Henrissat B."/>
            <person name="Kohler A."/>
            <person name="Grigoriev I.V."/>
            <person name="Martin F.M."/>
            <person name="Hacquard S."/>
        </authorList>
    </citation>
    <scope>NUCLEOTIDE SEQUENCE</scope>
    <source>
        <strain evidence="4">MPI-CAGE-AT-0147</strain>
    </source>
</reference>